<accession>A0A2N6NTL7</accession>
<evidence type="ECO:0000313" key="3">
    <source>
        <dbReference type="Proteomes" id="UP000235728"/>
    </source>
</evidence>
<dbReference type="AlphaFoldDB" id="A0A2N6NTL7"/>
<comment type="caution">
    <text evidence="2">The sequence shown here is derived from an EMBL/GenBank/DDBJ whole genome shotgun (WGS) entry which is preliminary data.</text>
</comment>
<evidence type="ECO:0000256" key="1">
    <source>
        <dbReference type="SAM" id="MobiDB-lite"/>
    </source>
</evidence>
<protein>
    <submittedName>
        <fullName evidence="2">Uncharacterized protein</fullName>
    </submittedName>
</protein>
<name>A0A2N6NTL7_BEABA</name>
<evidence type="ECO:0000313" key="2">
    <source>
        <dbReference type="EMBL" id="PMB70608.1"/>
    </source>
</evidence>
<reference evidence="2 3" key="1">
    <citation type="journal article" date="2016" name="Appl. Microbiol. Biotechnol.">
        <title>Characterization of T-DNA insertion mutants with decreased virulence in the entomopathogenic fungus Beauveria bassiana JEF-007.</title>
        <authorList>
            <person name="Kim S."/>
            <person name="Lee S.J."/>
            <person name="Nai Y.S."/>
            <person name="Yu J.S."/>
            <person name="Lee M.R."/>
            <person name="Yang Y.T."/>
            <person name="Kim J.S."/>
        </authorList>
    </citation>
    <scope>NUCLEOTIDE SEQUENCE [LARGE SCALE GENOMIC DNA]</scope>
    <source>
        <strain evidence="2 3">JEF-007</strain>
    </source>
</reference>
<gene>
    <name evidence="2" type="ORF">BM221_003062</name>
</gene>
<dbReference type="PANTHER" id="PTHR40788:SF1">
    <property type="entry name" value="IPA PROTEIN"/>
    <property type="match status" value="1"/>
</dbReference>
<feature type="region of interest" description="Disordered" evidence="1">
    <location>
        <begin position="65"/>
        <end position="130"/>
    </location>
</feature>
<proteinExistence type="predicted"/>
<dbReference type="EMBL" id="MRVG01000003">
    <property type="protein sequence ID" value="PMB70608.1"/>
    <property type="molecule type" value="Genomic_DNA"/>
</dbReference>
<dbReference type="Proteomes" id="UP000235728">
    <property type="component" value="Unassembled WGS sequence"/>
</dbReference>
<feature type="compositionally biased region" description="Basic residues" evidence="1">
    <location>
        <begin position="85"/>
        <end position="94"/>
    </location>
</feature>
<organism evidence="2 3">
    <name type="scientific">Beauveria bassiana</name>
    <name type="common">White muscardine disease fungus</name>
    <name type="synonym">Tritirachium shiotae</name>
    <dbReference type="NCBI Taxonomy" id="176275"/>
    <lineage>
        <taxon>Eukaryota</taxon>
        <taxon>Fungi</taxon>
        <taxon>Dikarya</taxon>
        <taxon>Ascomycota</taxon>
        <taxon>Pezizomycotina</taxon>
        <taxon>Sordariomycetes</taxon>
        <taxon>Hypocreomycetidae</taxon>
        <taxon>Hypocreales</taxon>
        <taxon>Cordycipitaceae</taxon>
        <taxon>Beauveria</taxon>
    </lineage>
</organism>
<sequence>MPPLSRSLEVMLVAKSHTLKSIMILAKPHLDISRIMSSIVHPQLEPKVGQEVQRQRDATMEVAAACKSSTTITKEDSPARPASLNKKKKKPKGKSKPESDKPTEPAPKARPLLRRTALTQGVPPTQRVEPPQRKIIVSPSAAQVFATLFDRSELRGGLHWASFEAAMAELNFRITPRQGSSFHFEPPKDLALRSSLTVHRPHGPRMEGFRKLILSQKLARTFGWDAETFVAR</sequence>
<dbReference type="PANTHER" id="PTHR40788">
    <property type="entry name" value="CLR5 DOMAIN-CONTAINING PROTEIN-RELATED"/>
    <property type="match status" value="1"/>
</dbReference>